<organism evidence="1 2">
    <name type="scientific">Saguinus oedipus</name>
    <name type="common">Cotton-top tamarin</name>
    <name type="synonym">Oedipomidas oedipus</name>
    <dbReference type="NCBI Taxonomy" id="9490"/>
    <lineage>
        <taxon>Eukaryota</taxon>
        <taxon>Metazoa</taxon>
        <taxon>Chordata</taxon>
        <taxon>Craniata</taxon>
        <taxon>Vertebrata</taxon>
        <taxon>Euteleostomi</taxon>
        <taxon>Mammalia</taxon>
        <taxon>Eutheria</taxon>
        <taxon>Euarchontoglires</taxon>
        <taxon>Primates</taxon>
        <taxon>Haplorrhini</taxon>
        <taxon>Platyrrhini</taxon>
        <taxon>Cebidae</taxon>
        <taxon>Callitrichinae</taxon>
        <taxon>Saguinus</taxon>
    </lineage>
</organism>
<feature type="non-terminal residue" evidence="1">
    <location>
        <position position="1"/>
    </location>
</feature>
<reference evidence="1 2" key="1">
    <citation type="submission" date="2023-05" db="EMBL/GenBank/DDBJ databases">
        <title>B98-5 Cell Line De Novo Hybrid Assembly: An Optical Mapping Approach.</title>
        <authorList>
            <person name="Kananen K."/>
            <person name="Auerbach J.A."/>
            <person name="Kautto E."/>
            <person name="Blachly J.S."/>
        </authorList>
    </citation>
    <scope>NUCLEOTIDE SEQUENCE [LARGE SCALE GENOMIC DNA]</scope>
    <source>
        <strain evidence="1">B95-8</strain>
        <tissue evidence="1">Cell line</tissue>
    </source>
</reference>
<protein>
    <submittedName>
        <fullName evidence="1">Uncharacterized protein</fullName>
    </submittedName>
</protein>
<evidence type="ECO:0000313" key="1">
    <source>
        <dbReference type="EMBL" id="KAK2121087.1"/>
    </source>
</evidence>
<gene>
    <name evidence="1" type="ORF">P7K49_002473</name>
</gene>
<accession>A0ABQ9WLD4</accession>
<dbReference type="Proteomes" id="UP001266305">
    <property type="component" value="Unassembled WGS sequence"/>
</dbReference>
<keyword evidence="2" id="KW-1185">Reference proteome</keyword>
<dbReference type="EMBL" id="JASSZA010000001">
    <property type="protein sequence ID" value="KAK2121087.1"/>
    <property type="molecule type" value="Genomic_DNA"/>
</dbReference>
<comment type="caution">
    <text evidence="1">The sequence shown here is derived from an EMBL/GenBank/DDBJ whole genome shotgun (WGS) entry which is preliminary data.</text>
</comment>
<proteinExistence type="predicted"/>
<evidence type="ECO:0000313" key="2">
    <source>
        <dbReference type="Proteomes" id="UP001266305"/>
    </source>
</evidence>
<name>A0ABQ9WLD4_SAGOE</name>
<sequence length="78" mass="8017">CSSPGGHRTTALCSTQRAVSGGCWKIFCMGNSGGRGTVVIQIGKQEEGMLKAPGGAESTLQTPSVTTYPQRAHAGSYT</sequence>